<feature type="compositionally biased region" description="Basic and acidic residues" evidence="1">
    <location>
        <begin position="102"/>
        <end position="113"/>
    </location>
</feature>
<evidence type="ECO:0000313" key="3">
    <source>
        <dbReference type="Proteomes" id="UP001165190"/>
    </source>
</evidence>
<keyword evidence="3" id="KW-1185">Reference proteome</keyword>
<dbReference type="AlphaFoldDB" id="A0A9W7IGX5"/>
<accession>A0A9W7IGX5</accession>
<feature type="region of interest" description="Disordered" evidence="1">
    <location>
        <begin position="101"/>
        <end position="145"/>
    </location>
</feature>
<evidence type="ECO:0000256" key="1">
    <source>
        <dbReference type="SAM" id="MobiDB-lite"/>
    </source>
</evidence>
<feature type="compositionally biased region" description="Basic and acidic residues" evidence="1">
    <location>
        <begin position="25"/>
        <end position="34"/>
    </location>
</feature>
<organism evidence="2 3">
    <name type="scientific">Hibiscus trionum</name>
    <name type="common">Flower of an hour</name>
    <dbReference type="NCBI Taxonomy" id="183268"/>
    <lineage>
        <taxon>Eukaryota</taxon>
        <taxon>Viridiplantae</taxon>
        <taxon>Streptophyta</taxon>
        <taxon>Embryophyta</taxon>
        <taxon>Tracheophyta</taxon>
        <taxon>Spermatophyta</taxon>
        <taxon>Magnoliopsida</taxon>
        <taxon>eudicotyledons</taxon>
        <taxon>Gunneridae</taxon>
        <taxon>Pentapetalae</taxon>
        <taxon>rosids</taxon>
        <taxon>malvids</taxon>
        <taxon>Malvales</taxon>
        <taxon>Malvaceae</taxon>
        <taxon>Malvoideae</taxon>
        <taxon>Hibiscus</taxon>
    </lineage>
</organism>
<feature type="compositionally biased region" description="Basic and acidic residues" evidence="1">
    <location>
        <begin position="1"/>
        <end position="10"/>
    </location>
</feature>
<name>A0A9W7IGX5_HIBTR</name>
<gene>
    <name evidence="2" type="ORF">HRI_003183600</name>
</gene>
<reference evidence="2" key="1">
    <citation type="submission" date="2023-05" db="EMBL/GenBank/DDBJ databases">
        <title>Genome and transcriptome analyses reveal genes involved in the formation of fine ridges on petal epidermal cells in Hibiscus trionum.</title>
        <authorList>
            <person name="Koshimizu S."/>
            <person name="Masuda S."/>
            <person name="Ishii T."/>
            <person name="Shirasu K."/>
            <person name="Hoshino A."/>
            <person name="Arita M."/>
        </authorList>
    </citation>
    <scope>NUCLEOTIDE SEQUENCE</scope>
    <source>
        <strain evidence="2">Hamamatsu line</strain>
    </source>
</reference>
<dbReference type="InterPro" id="IPR043312">
    <property type="entry name" value="AtBBR-like"/>
</dbReference>
<comment type="caution">
    <text evidence="2">The sequence shown here is derived from an EMBL/GenBank/DDBJ whole genome shotgun (WGS) entry which is preliminary data.</text>
</comment>
<dbReference type="PANTHER" id="PTHR47530">
    <property type="entry name" value="E3 UBIQUITIN LIGASE BIG BROTHER-RELATED"/>
    <property type="match status" value="1"/>
</dbReference>
<sequence length="145" mass="16397">MSAEQKEQEPRPNPNGNDNDNLNSETEHEERQGQEEEQASRQSSTRTPFTNLSQVDADLALARTLQEQVKTSILGVFRFPAQRPELQVRSEKTIRDLGLIGEGDRNCRWPEKVTEDDDQWSVSPPAATNKLGHGFNGGRRLKLEN</sequence>
<protein>
    <submittedName>
        <fullName evidence="2">Uncharacterized protein</fullName>
    </submittedName>
</protein>
<proteinExistence type="predicted"/>
<evidence type="ECO:0000313" key="2">
    <source>
        <dbReference type="EMBL" id="GMI95143.1"/>
    </source>
</evidence>
<feature type="region of interest" description="Disordered" evidence="1">
    <location>
        <begin position="1"/>
        <end position="52"/>
    </location>
</feature>
<dbReference type="Proteomes" id="UP001165190">
    <property type="component" value="Unassembled WGS sequence"/>
</dbReference>
<dbReference type="EMBL" id="BSYR01000026">
    <property type="protein sequence ID" value="GMI95143.1"/>
    <property type="molecule type" value="Genomic_DNA"/>
</dbReference>
<feature type="compositionally biased region" description="Low complexity" evidence="1">
    <location>
        <begin position="14"/>
        <end position="24"/>
    </location>
</feature>
<dbReference type="PANTHER" id="PTHR47530:SF4">
    <property type="entry name" value="E3 UBIQUITIN LIGASE BIG BROTHER-RELATED"/>
    <property type="match status" value="1"/>
</dbReference>